<evidence type="ECO:0000313" key="3">
    <source>
        <dbReference type="Proteomes" id="UP000070544"/>
    </source>
</evidence>
<proteinExistence type="predicted"/>
<keyword evidence="3" id="KW-1185">Reference proteome</keyword>
<dbReference type="Proteomes" id="UP000070544">
    <property type="component" value="Unassembled WGS sequence"/>
</dbReference>
<organism evidence="2 3">
    <name type="scientific">Gonapodya prolifera (strain JEL478)</name>
    <name type="common">Monoblepharis prolifera</name>
    <dbReference type="NCBI Taxonomy" id="1344416"/>
    <lineage>
        <taxon>Eukaryota</taxon>
        <taxon>Fungi</taxon>
        <taxon>Fungi incertae sedis</taxon>
        <taxon>Chytridiomycota</taxon>
        <taxon>Chytridiomycota incertae sedis</taxon>
        <taxon>Monoblepharidomycetes</taxon>
        <taxon>Monoblepharidales</taxon>
        <taxon>Gonapodyaceae</taxon>
        <taxon>Gonapodya</taxon>
    </lineage>
</organism>
<feature type="region of interest" description="Disordered" evidence="1">
    <location>
        <begin position="224"/>
        <end position="243"/>
    </location>
</feature>
<reference evidence="2 3" key="1">
    <citation type="journal article" date="2015" name="Genome Biol. Evol.">
        <title>Phylogenomic analyses indicate that early fungi evolved digesting cell walls of algal ancestors of land plants.</title>
        <authorList>
            <person name="Chang Y."/>
            <person name="Wang S."/>
            <person name="Sekimoto S."/>
            <person name="Aerts A.L."/>
            <person name="Choi C."/>
            <person name="Clum A."/>
            <person name="LaButti K.M."/>
            <person name="Lindquist E.A."/>
            <person name="Yee Ngan C."/>
            <person name="Ohm R.A."/>
            <person name="Salamov A.A."/>
            <person name="Grigoriev I.V."/>
            <person name="Spatafora J.W."/>
            <person name="Berbee M.L."/>
        </authorList>
    </citation>
    <scope>NUCLEOTIDE SEQUENCE [LARGE SCALE GENOMIC DNA]</scope>
    <source>
        <strain evidence="2 3">JEL478</strain>
    </source>
</reference>
<evidence type="ECO:0000256" key="1">
    <source>
        <dbReference type="SAM" id="MobiDB-lite"/>
    </source>
</evidence>
<accession>A0A139B029</accession>
<dbReference type="AlphaFoldDB" id="A0A139B029"/>
<name>A0A139B029_GONPJ</name>
<sequence>MLFRAVRSMKQQTAFMELRMDQYVKEWSQDADNVVISFSAEEYWTYCFEVRQAFATRSGFHSFLQGISTCNIELDVCGAPTFAFRLFRVSWVPRRPPSSPDTELSYSWKDGHFPRPWIGRGFTYGGDAVDLALLVITTKWDVVGEEKARREAQALRDKDEEQNGWWDESPECTFHDTTSSLVDYERGHDDNFDGESGGWGANNDWKTDECTQDEGWIRWHDLNSGITQSPKQPGWEVARPSVS</sequence>
<dbReference type="EMBL" id="KQ965731">
    <property type="protein sequence ID" value="KXS22324.1"/>
    <property type="molecule type" value="Genomic_DNA"/>
</dbReference>
<evidence type="ECO:0000313" key="2">
    <source>
        <dbReference type="EMBL" id="KXS22324.1"/>
    </source>
</evidence>
<protein>
    <submittedName>
        <fullName evidence="2">Uncharacterized protein</fullName>
    </submittedName>
</protein>
<gene>
    <name evidence="2" type="ORF">M427DRAFT_130034</name>
</gene>